<sequence>MVIFIPFCLYFFFYRHYRLLEEVRNMLESKFQSRLIKDVKSLFPGCIVTKSDCNYIQGIPDLLILYGSKWATLECKQSLRAKKQPNQSYYVDRMNEMSFSRFICPENKEQVLEELSLYFAN</sequence>
<dbReference type="eggNOG" id="ENOG5032UNH">
    <property type="taxonomic scope" value="Bacteria"/>
</dbReference>
<dbReference type="Proteomes" id="UP000005561">
    <property type="component" value="Unassembled WGS sequence"/>
</dbReference>
<evidence type="ECO:0008006" key="3">
    <source>
        <dbReference type="Google" id="ProtNLM"/>
    </source>
</evidence>
<dbReference type="GO" id="GO:0003676">
    <property type="term" value="F:nucleic acid binding"/>
    <property type="evidence" value="ECO:0007669"/>
    <property type="project" value="InterPro"/>
</dbReference>
<gene>
    <name evidence="1" type="ORF">BRYFOR_08536</name>
</gene>
<comment type="caution">
    <text evidence="1">The sequence shown here is derived from an EMBL/GenBank/DDBJ whole genome shotgun (WGS) entry which is preliminary data.</text>
</comment>
<dbReference type="EMBL" id="ACCL02000018">
    <property type="protein sequence ID" value="EET59445.1"/>
    <property type="molecule type" value="Genomic_DNA"/>
</dbReference>
<dbReference type="AlphaFoldDB" id="C6LIQ6"/>
<organism evidence="1 2">
    <name type="scientific">Marvinbryantia formatexigens DSM 14469</name>
    <dbReference type="NCBI Taxonomy" id="478749"/>
    <lineage>
        <taxon>Bacteria</taxon>
        <taxon>Bacillati</taxon>
        <taxon>Bacillota</taxon>
        <taxon>Clostridia</taxon>
        <taxon>Lachnospirales</taxon>
        <taxon>Lachnospiraceae</taxon>
        <taxon>Marvinbryantia</taxon>
    </lineage>
</organism>
<dbReference type="Gene3D" id="3.40.1350.10">
    <property type="match status" value="1"/>
</dbReference>
<evidence type="ECO:0000313" key="1">
    <source>
        <dbReference type="EMBL" id="EET59445.1"/>
    </source>
</evidence>
<reference evidence="1" key="1">
    <citation type="submission" date="2009-07" db="EMBL/GenBank/DDBJ databases">
        <authorList>
            <person name="Weinstock G."/>
            <person name="Sodergren E."/>
            <person name="Clifton S."/>
            <person name="Fulton L."/>
            <person name="Fulton B."/>
            <person name="Courtney L."/>
            <person name="Fronick C."/>
            <person name="Harrison M."/>
            <person name="Strong C."/>
            <person name="Farmer C."/>
            <person name="Delahaunty K."/>
            <person name="Markovic C."/>
            <person name="Hall O."/>
            <person name="Minx P."/>
            <person name="Tomlinson C."/>
            <person name="Mitreva M."/>
            <person name="Nelson J."/>
            <person name="Hou S."/>
            <person name="Wollam A."/>
            <person name="Pepin K.H."/>
            <person name="Johnson M."/>
            <person name="Bhonagiri V."/>
            <person name="Nash W.E."/>
            <person name="Warren W."/>
            <person name="Chinwalla A."/>
            <person name="Mardis E.R."/>
            <person name="Wilson R.K."/>
        </authorList>
    </citation>
    <scope>NUCLEOTIDE SEQUENCE [LARGE SCALE GENOMIC DNA]</scope>
    <source>
        <strain evidence="1">DSM 14469</strain>
    </source>
</reference>
<proteinExistence type="predicted"/>
<name>C6LIQ6_9FIRM</name>
<dbReference type="STRING" id="168384.SAMN05660368_02969"/>
<dbReference type="InterPro" id="IPR011856">
    <property type="entry name" value="tRNA_endonuc-like_dom_sf"/>
</dbReference>
<evidence type="ECO:0000313" key="2">
    <source>
        <dbReference type="Proteomes" id="UP000005561"/>
    </source>
</evidence>
<protein>
    <recommendedName>
        <fullName evidence="3">VRR-NUC domain protein</fullName>
    </recommendedName>
</protein>
<accession>C6LIQ6</accession>
<keyword evidence="2" id="KW-1185">Reference proteome</keyword>